<protein>
    <submittedName>
        <fullName evidence="2">Uncharacterized protein</fullName>
    </submittedName>
</protein>
<evidence type="ECO:0000313" key="2">
    <source>
        <dbReference type="EMBL" id="KAK1659583.1"/>
    </source>
</evidence>
<proteinExistence type="predicted"/>
<reference evidence="2" key="1">
    <citation type="submission" date="2021-06" db="EMBL/GenBank/DDBJ databases">
        <title>Comparative genomics, transcriptomics and evolutionary studies reveal genomic signatures of adaptation to plant cell wall in hemibiotrophic fungi.</title>
        <authorList>
            <consortium name="DOE Joint Genome Institute"/>
            <person name="Baroncelli R."/>
            <person name="Diaz J.F."/>
            <person name="Benocci T."/>
            <person name="Peng M."/>
            <person name="Battaglia E."/>
            <person name="Haridas S."/>
            <person name="Andreopoulos W."/>
            <person name="Labutti K."/>
            <person name="Pangilinan J."/>
            <person name="Floch G.L."/>
            <person name="Makela M.R."/>
            <person name="Henrissat B."/>
            <person name="Grigoriev I.V."/>
            <person name="Crouch J.A."/>
            <person name="De Vries R.P."/>
            <person name="Sukno S.A."/>
            <person name="Thon M.R."/>
        </authorList>
    </citation>
    <scope>NUCLEOTIDE SEQUENCE</scope>
    <source>
        <strain evidence="2">CBS 193.32</strain>
    </source>
</reference>
<evidence type="ECO:0000313" key="3">
    <source>
        <dbReference type="Proteomes" id="UP001224890"/>
    </source>
</evidence>
<dbReference type="GeneID" id="85460577"/>
<accession>A0AAJ0ESJ9</accession>
<name>A0AAJ0ESJ9_9PEZI</name>
<comment type="caution">
    <text evidence="2">The sequence shown here is derived from an EMBL/GenBank/DDBJ whole genome shotgun (WGS) entry which is preliminary data.</text>
</comment>
<sequence length="78" mass="8562">MQLCEYLYVSMNIRPPHSEVHGYECSPIPTAGTGSPPRCSAPLFTFSQSHALGPQDDHPPRQPMAPSFFETATDNASR</sequence>
<dbReference type="EMBL" id="JAHMHR010000059">
    <property type="protein sequence ID" value="KAK1659583.1"/>
    <property type="molecule type" value="Genomic_DNA"/>
</dbReference>
<keyword evidence="3" id="KW-1185">Reference proteome</keyword>
<dbReference type="AlphaFoldDB" id="A0AAJ0ESJ9"/>
<gene>
    <name evidence="2" type="ORF">BDP55DRAFT_679436</name>
</gene>
<organism evidence="2 3">
    <name type="scientific">Colletotrichum godetiae</name>
    <dbReference type="NCBI Taxonomy" id="1209918"/>
    <lineage>
        <taxon>Eukaryota</taxon>
        <taxon>Fungi</taxon>
        <taxon>Dikarya</taxon>
        <taxon>Ascomycota</taxon>
        <taxon>Pezizomycotina</taxon>
        <taxon>Sordariomycetes</taxon>
        <taxon>Hypocreomycetidae</taxon>
        <taxon>Glomerellales</taxon>
        <taxon>Glomerellaceae</taxon>
        <taxon>Colletotrichum</taxon>
        <taxon>Colletotrichum acutatum species complex</taxon>
    </lineage>
</organism>
<feature type="region of interest" description="Disordered" evidence="1">
    <location>
        <begin position="48"/>
        <end position="78"/>
    </location>
</feature>
<dbReference type="RefSeq" id="XP_060424347.1">
    <property type="nucleotide sequence ID" value="XM_060576051.1"/>
</dbReference>
<dbReference type="Proteomes" id="UP001224890">
    <property type="component" value="Unassembled WGS sequence"/>
</dbReference>
<evidence type="ECO:0000256" key="1">
    <source>
        <dbReference type="SAM" id="MobiDB-lite"/>
    </source>
</evidence>